<dbReference type="VEuPathDB" id="TriTrypDB:LPMP_231440"/>
<feature type="region of interest" description="Disordered" evidence="1">
    <location>
        <begin position="1"/>
        <end position="36"/>
    </location>
</feature>
<gene>
    <name evidence="2" type="ORF">LPMP_231440</name>
</gene>
<feature type="compositionally biased region" description="Polar residues" evidence="1">
    <location>
        <begin position="1"/>
        <end position="10"/>
    </location>
</feature>
<protein>
    <submittedName>
        <fullName evidence="2">Uncharacterized protein</fullName>
    </submittedName>
</protein>
<keyword evidence="3" id="KW-1185">Reference proteome</keyword>
<organism evidence="2 3">
    <name type="scientific">Leishmania panamensis</name>
    <dbReference type="NCBI Taxonomy" id="5679"/>
    <lineage>
        <taxon>Eukaryota</taxon>
        <taxon>Discoba</taxon>
        <taxon>Euglenozoa</taxon>
        <taxon>Kinetoplastea</taxon>
        <taxon>Metakinetoplastina</taxon>
        <taxon>Trypanosomatida</taxon>
        <taxon>Trypanosomatidae</taxon>
        <taxon>Leishmaniinae</taxon>
        <taxon>Leishmania</taxon>
        <taxon>Leishmania guyanensis species complex</taxon>
    </lineage>
</organism>
<dbReference type="KEGG" id="lpan:LPMP_231440"/>
<reference evidence="2 3" key="1">
    <citation type="journal article" date="2015" name="Sci. Rep.">
        <title>The genome of Leishmania panamensis: insights into genomics of the L. (Viannia) subgenus.</title>
        <authorList>
            <person name="Llanes A."/>
            <person name="Restrepo C.M."/>
            <person name="Vecchio G.D."/>
            <person name="Anguizola F.J."/>
            <person name="Lleonart R."/>
        </authorList>
    </citation>
    <scope>NUCLEOTIDE SEQUENCE [LARGE SCALE GENOMIC DNA]</scope>
    <source>
        <strain evidence="2 3">MHOM/PA/94/PSC-1</strain>
    </source>
</reference>
<evidence type="ECO:0000313" key="2">
    <source>
        <dbReference type="EMBL" id="AIN98593.1"/>
    </source>
</evidence>
<accession>A0A088RRJ3</accession>
<feature type="compositionally biased region" description="Basic and acidic residues" evidence="1">
    <location>
        <begin position="13"/>
        <end position="22"/>
    </location>
</feature>
<sequence length="1190" mass="126732">MPLVVQQQYQHRTKPDSEEEGRITNAAAPAPVSAPQRDALASIGTTPADGAQTRRSSSSDYSHLLTLAQPQLTASEKTLFALFRSAQKERQLVRLQRSTVWPERFIMEGSGAGIGVGHDRRPSPFTDPLLHLRDLEEPCLLIPDTRDTFVSLGLAVGLHPTTDTPASPTSACASLAGGSAAARTPPALSPSSPASDVGLAAHAAATADSTIMDAFHIGLACTSTHYRSDYTSLPEHYVLGVPTALLSLLRSNSSISKHEVQKRKCSADAWRSRSQTPVDLSRWLAFDMATSQVLLRRRGVPSTNDPLVPTWVAALESQVFLAHTYSFDPKSAYQAAALQAGVPVPPSARSAESSTSASEASMPMMKMTSPPLYSLFFFTVARGQATANSRVSPIHAGVLYPSCFFSYMSEVPTTQHLAAEMATVAAQFPRLNHAGDSKPSMLMSSAMGAGPVDNASFFVPISGKRLRLGASASSSTPAHLWTAQLQSRKLGAIAVSALAPSSSPYVKQAELMTTGCRPQADSSALRSQGGRDSWRQSVVCQKMSESFRIWREAVASRASSLPLRTSTGATASAEDSAPSRAPPPMADGQQRLPAPLPRPEHPQQINKLMGSVPWPPASCEHGREAGHRSRLEEQLDAEGVALISDDGTLSQEWSAGFRFGRVAIAVAMPLLFPISTVVTDAAAASNPLPAAQQGLQTSGANAAINAAVRVIDAPLADALWSVLYAPVAATSPSPATLSGPFTPHSSFFSSTVTGTANAAAETVMASVLPMAEDRLMLARERVLLPFLLHQPRWVLPWSDLHGELPSSSPPVSDTGKGLRSACKSNGPSPVNVCPSLWRLDELEQICGWRCHRLPFNDAFGSFSGLLIHDLYIMIGRKTSAMLPGPIPATTLRVGQAGKQQATLSPVVLLNDVVYVERVLLPAMRCFAANTCTWVEGGLCVYRSPYEALSAEMCYEAEGDFTISKKPSTSSLSRVAPQQWDSQTSCNDEPAELPAETAVEVALHHWQLSLWLKQLQRTSHKLLRRWLAECHGRTSLDPALEARVRRRTGGVPAACLAFFVGSCSTAPSMLSSRASPAPYDGGSGGGDDHDDLGDFTAVAASAEAIEKGLQRLLSLTPDRIAVVPLLDFVVWGALCSDFAAASMQRLAHAADGCRAALDASADGLTAVKYCVRYPRHLCCHGGRGATVALLC</sequence>
<feature type="region of interest" description="Disordered" evidence="1">
    <location>
        <begin position="516"/>
        <end position="536"/>
    </location>
</feature>
<dbReference type="VEuPathDB" id="TriTrypDB:LPAL13_230022400"/>
<dbReference type="EMBL" id="CP009392">
    <property type="protein sequence ID" value="AIN98593.1"/>
    <property type="molecule type" value="Genomic_DNA"/>
</dbReference>
<name>A0A088RRJ3_LEIPA</name>
<dbReference type="OrthoDB" id="273832at2759"/>
<feature type="compositionally biased region" description="Polar residues" evidence="1">
    <location>
        <begin position="560"/>
        <end position="570"/>
    </location>
</feature>
<dbReference type="GeneID" id="22575349"/>
<dbReference type="eggNOG" id="ENOG502SH93">
    <property type="taxonomic scope" value="Eukaryota"/>
</dbReference>
<evidence type="ECO:0000256" key="1">
    <source>
        <dbReference type="SAM" id="MobiDB-lite"/>
    </source>
</evidence>
<dbReference type="AlphaFoldDB" id="A0A088RRJ3"/>
<dbReference type="Proteomes" id="UP000063063">
    <property type="component" value="Chromosome 23"/>
</dbReference>
<feature type="region of interest" description="Disordered" evidence="1">
    <location>
        <begin position="560"/>
        <end position="602"/>
    </location>
</feature>
<proteinExistence type="predicted"/>
<evidence type="ECO:0000313" key="3">
    <source>
        <dbReference type="Proteomes" id="UP000063063"/>
    </source>
</evidence>
<dbReference type="RefSeq" id="XP_010699300.1">
    <property type="nucleotide sequence ID" value="XM_010700998.1"/>
</dbReference>